<evidence type="ECO:0000313" key="3">
    <source>
        <dbReference type="Proteomes" id="UP000038750"/>
    </source>
</evidence>
<dbReference type="EMBL" id="CPZJ01000002">
    <property type="protein sequence ID" value="CNF18124.1"/>
    <property type="molecule type" value="Genomic_DNA"/>
</dbReference>
<organism evidence="2 3">
    <name type="scientific">Yersinia intermedia</name>
    <dbReference type="NCBI Taxonomy" id="631"/>
    <lineage>
        <taxon>Bacteria</taxon>
        <taxon>Pseudomonadati</taxon>
        <taxon>Pseudomonadota</taxon>
        <taxon>Gammaproteobacteria</taxon>
        <taxon>Enterobacterales</taxon>
        <taxon>Yersiniaceae</taxon>
        <taxon>Yersinia</taxon>
    </lineage>
</organism>
<sequence>MALTLLSANNASTVLSAGISASATTLTVNTGTGGLFPSPVSGTSFFKLTLIDAATGTLTEIVHVTARTGDTMTIVRAQEGTVSRLWSANDIAANMMTAGTLDLLSQKSQSLQIANNLSDLASPQTALTNLGLTGIGIGLSTQPTIANFDFQTFAFTSGANYAVSSSTWLNVPVEVVYPTGIIISITVISVPGSNVILKLVPHVSSAGKYNTYYVRMSGAAGSRTIYVTQDWNSTNPIPITGGGTGAIDAAGGRTNLGLGTAAQRAVGTASANIPDIAIADARYKPIDYTPVLSRVWVSNEYQPVTGTPTIVSHGLTGIDVLHCKADVLLKCIAADLTGYSPGDFAAGWGIHYTNAPLSPIPALSTSTITISAGNAGTGILVSGKGGGPSYAIDTTKWRFIFRIFY</sequence>
<dbReference type="AlphaFoldDB" id="A0A0T9LSF3"/>
<feature type="signal peptide" evidence="1">
    <location>
        <begin position="1"/>
        <end position="17"/>
    </location>
</feature>
<protein>
    <recommendedName>
        <fullName evidence="4">Tail fiber protein</fullName>
    </recommendedName>
</protein>
<evidence type="ECO:0000256" key="1">
    <source>
        <dbReference type="SAM" id="SignalP"/>
    </source>
</evidence>
<reference evidence="2 3" key="1">
    <citation type="submission" date="2015-03" db="EMBL/GenBank/DDBJ databases">
        <authorList>
            <person name="Murphy D."/>
        </authorList>
    </citation>
    <scope>NUCLEOTIDE SEQUENCE [LARGE SCALE GENOMIC DNA]</scope>
    <source>
        <strain evidence="2 3">BR165/97</strain>
    </source>
</reference>
<gene>
    <name evidence="2" type="ORF">ERS008530_00613</name>
</gene>
<dbReference type="OrthoDB" id="6481168at2"/>
<evidence type="ECO:0008006" key="4">
    <source>
        <dbReference type="Google" id="ProtNLM"/>
    </source>
</evidence>
<proteinExistence type="predicted"/>
<feature type="chain" id="PRO_5006692738" description="Tail fiber protein" evidence="1">
    <location>
        <begin position="18"/>
        <end position="405"/>
    </location>
</feature>
<dbReference type="Proteomes" id="UP000038750">
    <property type="component" value="Unassembled WGS sequence"/>
</dbReference>
<keyword evidence="1" id="KW-0732">Signal</keyword>
<evidence type="ECO:0000313" key="2">
    <source>
        <dbReference type="EMBL" id="CNF18124.1"/>
    </source>
</evidence>
<accession>A0A0T9LSF3</accession>
<name>A0A0T9LSF3_YERIN</name>
<dbReference type="RefSeq" id="WP_050072731.1">
    <property type="nucleotide sequence ID" value="NZ_CPZJ01000002.1"/>
</dbReference>